<evidence type="ECO:0000313" key="5">
    <source>
        <dbReference type="EMBL" id="CCM04743.1"/>
    </source>
</evidence>
<feature type="active site" description="Charge relay system" evidence="3">
    <location>
        <position position="186"/>
    </location>
</feature>
<dbReference type="HOGENOM" id="CLU_009600_9_3_1"/>
<keyword evidence="6" id="KW-1185">Reference proteome</keyword>
<dbReference type="GO" id="GO:0016787">
    <property type="term" value="F:hydrolase activity"/>
    <property type="evidence" value="ECO:0007669"/>
    <property type="project" value="UniProtKB-KW"/>
</dbReference>
<dbReference type="STRING" id="599839.J4GCX5"/>
<dbReference type="RefSeq" id="XP_012184026.1">
    <property type="nucleotide sequence ID" value="XM_012328636.1"/>
</dbReference>
<proteinExistence type="inferred from homology"/>
<evidence type="ECO:0000256" key="3">
    <source>
        <dbReference type="PIRSR" id="PIRSR001221-1"/>
    </source>
</evidence>
<dbReference type="Proteomes" id="UP000006352">
    <property type="component" value="Unassembled WGS sequence"/>
</dbReference>
<dbReference type="InParanoid" id="J4GCX5"/>
<dbReference type="InterPro" id="IPR023631">
    <property type="entry name" value="Amidase_dom"/>
</dbReference>
<dbReference type="SUPFAM" id="SSF75304">
    <property type="entry name" value="Amidase signature (AS) enzymes"/>
    <property type="match status" value="1"/>
</dbReference>
<organism evidence="5 6">
    <name type="scientific">Fibroporia radiculosa</name>
    <dbReference type="NCBI Taxonomy" id="599839"/>
    <lineage>
        <taxon>Eukaryota</taxon>
        <taxon>Fungi</taxon>
        <taxon>Dikarya</taxon>
        <taxon>Basidiomycota</taxon>
        <taxon>Agaricomycotina</taxon>
        <taxon>Agaricomycetes</taxon>
        <taxon>Polyporales</taxon>
        <taxon>Fibroporiaceae</taxon>
        <taxon>Fibroporia</taxon>
    </lineage>
</organism>
<evidence type="ECO:0000313" key="6">
    <source>
        <dbReference type="Proteomes" id="UP000006352"/>
    </source>
</evidence>
<dbReference type="InterPro" id="IPR036928">
    <property type="entry name" value="AS_sf"/>
</dbReference>
<comment type="similarity">
    <text evidence="1">Belongs to the amidase family.</text>
</comment>
<name>J4GCX5_9APHY</name>
<dbReference type="OrthoDB" id="6428749at2759"/>
<evidence type="ECO:0000259" key="4">
    <source>
        <dbReference type="Pfam" id="PF01425"/>
    </source>
</evidence>
<dbReference type="Gene3D" id="3.90.1300.10">
    <property type="entry name" value="Amidase signature (AS) domain"/>
    <property type="match status" value="1"/>
</dbReference>
<dbReference type="GeneID" id="24099654"/>
<dbReference type="EMBL" id="HE797166">
    <property type="protein sequence ID" value="CCM04743.1"/>
    <property type="molecule type" value="Genomic_DNA"/>
</dbReference>
<evidence type="ECO:0000256" key="1">
    <source>
        <dbReference type="ARBA" id="ARBA00009199"/>
    </source>
</evidence>
<dbReference type="PIRSF" id="PIRSF001221">
    <property type="entry name" value="Amidase_fungi"/>
    <property type="match status" value="1"/>
</dbReference>
<dbReference type="Pfam" id="PF01425">
    <property type="entry name" value="Amidase"/>
    <property type="match status" value="1"/>
</dbReference>
<evidence type="ECO:0000256" key="2">
    <source>
        <dbReference type="ARBA" id="ARBA00022801"/>
    </source>
</evidence>
<sequence>MLVPMFASSQHRRDCARKQQELRTKRQLLPTVYSQPLTDDDQKILGLSLSQVVDECNATAIAPSAVLQTYTKRSLLAQDATNCLADFMISEVEKRSVPLQRPLTGVVVSLKDCIDVEGYDTTCACSGNVGHPRASSAPIVRLLRDAGAQMHVKTTLPTGFFSLETLSDLFGETSNPYNPAFSPGASTGGGGALLAYQGTLIEIGSDIAGSLRYPAAYCGVYGMKGSVGRFPSYACESPLPGLEGVPTIVGPMARTLDDLAEFWKRVVDMRPWLYDHTCSPLPWRPVDFVLSGRKPKWGIVWSDGVIPPSPAALRALNESVDALRRAGHEVVDFHSPNIVEGLKIGYKLLFSDGGETLLAPMRKGETLNGGLLNATRLLQLPLFVKKALALLLRSLSRPTGRNDAWAALLETFHEMTPADERRTIVEREAYRAAWHTEWQAQGIDFVLTIPHSLPPIPRGETGTVSLVSSGYTFIFNILDYAAGVLPVTYVDELMDCLPEDFVQSKEFANFNDIARGAYSVYDSSAMHGLPMAVQVVGQRLEEEKVLAGMKIVEQALWEAGKGFAPKKF</sequence>
<accession>J4GCX5</accession>
<feature type="domain" description="Amidase" evidence="4">
    <location>
        <begin position="66"/>
        <end position="546"/>
    </location>
</feature>
<reference evidence="5 6" key="1">
    <citation type="journal article" date="2012" name="Appl. Environ. Microbiol.">
        <title>Short-read sequencing for genomic analysis of the brown rot fungus Fibroporia radiculosa.</title>
        <authorList>
            <person name="Tang J.D."/>
            <person name="Perkins A.D."/>
            <person name="Sonstegard T.S."/>
            <person name="Schroeder S.G."/>
            <person name="Burgess S.C."/>
            <person name="Diehl S.V."/>
        </authorList>
    </citation>
    <scope>NUCLEOTIDE SEQUENCE [LARGE SCALE GENOMIC DNA]</scope>
    <source>
        <strain evidence="5 6">TFFH 294</strain>
    </source>
</reference>
<protein>
    <recommendedName>
        <fullName evidence="4">Amidase domain-containing protein</fullName>
    </recommendedName>
</protein>
<dbReference type="PANTHER" id="PTHR46072">
    <property type="entry name" value="AMIDASE-RELATED-RELATED"/>
    <property type="match status" value="1"/>
</dbReference>
<feature type="active site" description="Charge relay system" evidence="3">
    <location>
        <position position="111"/>
    </location>
</feature>
<keyword evidence="2" id="KW-0378">Hydrolase</keyword>
<feature type="active site" description="Acyl-ester intermediate" evidence="3">
    <location>
        <position position="210"/>
    </location>
</feature>
<dbReference type="AlphaFoldDB" id="J4GCX5"/>
<dbReference type="PANTHER" id="PTHR46072:SF10">
    <property type="entry name" value="ACETAMIDASE"/>
    <property type="match status" value="1"/>
</dbReference>
<gene>
    <name evidence="5" type="ORF">FIBRA_06933</name>
</gene>